<comment type="caution">
    <text evidence="2">The sequence shown here is derived from an EMBL/GenBank/DDBJ whole genome shotgun (WGS) entry which is preliminary data.</text>
</comment>
<keyword evidence="3" id="KW-1185">Reference proteome</keyword>
<accession>A0ABQ1PR65</accession>
<dbReference type="InterPro" id="IPR045403">
    <property type="entry name" value="HTH_59_Firmicutes_type"/>
</dbReference>
<sequence>MTGLEKLGLMTWSEASERWGFNKTYLKDKNKSKGSTIFLENTTCKVGNEKAINLITREGMEYITGMTEDEAKKRKKEKEDEKKE</sequence>
<evidence type="ECO:0000259" key="1">
    <source>
        <dbReference type="Pfam" id="PF20038"/>
    </source>
</evidence>
<reference evidence="3" key="1">
    <citation type="journal article" date="2019" name="Int. J. Syst. Evol. Microbiol.">
        <title>The Global Catalogue of Microorganisms (GCM) 10K type strain sequencing project: providing services to taxonomists for standard genome sequencing and annotation.</title>
        <authorList>
            <consortium name="The Broad Institute Genomics Platform"/>
            <consortium name="The Broad Institute Genome Sequencing Center for Infectious Disease"/>
            <person name="Wu L."/>
            <person name="Ma J."/>
        </authorList>
    </citation>
    <scope>NUCLEOTIDE SEQUENCE [LARGE SCALE GENOMIC DNA]</scope>
    <source>
        <strain evidence="3">CGMCC 1.15942</strain>
    </source>
</reference>
<proteinExistence type="predicted"/>
<evidence type="ECO:0000313" key="2">
    <source>
        <dbReference type="EMBL" id="GGD01899.1"/>
    </source>
</evidence>
<gene>
    <name evidence="2" type="ORF">GCM10011573_34300</name>
</gene>
<protein>
    <recommendedName>
        <fullName evidence="1">Helix-turn-helix domain-containing protein</fullName>
    </recommendedName>
</protein>
<organism evidence="2 3">
    <name type="scientific">Enterococcus wangshanyuanii</name>
    <dbReference type="NCBI Taxonomy" id="2005703"/>
    <lineage>
        <taxon>Bacteria</taxon>
        <taxon>Bacillati</taxon>
        <taxon>Bacillota</taxon>
        <taxon>Bacilli</taxon>
        <taxon>Lactobacillales</taxon>
        <taxon>Enterococcaceae</taxon>
        <taxon>Enterococcus</taxon>
    </lineage>
</organism>
<evidence type="ECO:0000313" key="3">
    <source>
        <dbReference type="Proteomes" id="UP000630615"/>
    </source>
</evidence>
<name>A0ABQ1PR65_9ENTE</name>
<feature type="domain" description="Helix-turn-helix" evidence="1">
    <location>
        <begin position="9"/>
        <end position="68"/>
    </location>
</feature>
<dbReference type="EMBL" id="BMKI01000012">
    <property type="protein sequence ID" value="GGD01899.1"/>
    <property type="molecule type" value="Genomic_DNA"/>
</dbReference>
<dbReference type="RefSeq" id="WP_088271841.1">
    <property type="nucleotide sequence ID" value="NZ_BMKI01000012.1"/>
</dbReference>
<dbReference type="Proteomes" id="UP000630615">
    <property type="component" value="Unassembled WGS sequence"/>
</dbReference>
<dbReference type="Pfam" id="PF20038">
    <property type="entry name" value="HTH_59"/>
    <property type="match status" value="1"/>
</dbReference>